<sequence>MKIGKGKGISNYVIIILIIFVFAVLIANKQIIQESFFNSDNKRYSVEYYYMDTCGHCVEFNNSGIWEKLNNIAWVNVTLKKYNRSEHLERVKLLDISSFPTIIVIDKSVNNDTIIASFEEERTYEKLYNFIKNYD</sequence>
<dbReference type="InterPro" id="IPR036249">
    <property type="entry name" value="Thioredoxin-like_sf"/>
</dbReference>
<keyword evidence="1" id="KW-0472">Membrane</keyword>
<dbReference type="Gene3D" id="3.40.30.10">
    <property type="entry name" value="Glutaredoxin"/>
    <property type="match status" value="1"/>
</dbReference>
<keyword evidence="1" id="KW-1133">Transmembrane helix</keyword>
<dbReference type="Pfam" id="PF00085">
    <property type="entry name" value="Thioredoxin"/>
    <property type="match status" value="1"/>
</dbReference>
<proteinExistence type="predicted"/>
<reference evidence="3" key="1">
    <citation type="journal article" date="2020" name="Nature">
        <title>Giant virus diversity and host interactions through global metagenomics.</title>
        <authorList>
            <person name="Schulz F."/>
            <person name="Roux S."/>
            <person name="Paez-Espino D."/>
            <person name="Jungbluth S."/>
            <person name="Walsh D.A."/>
            <person name="Denef V.J."/>
            <person name="McMahon K.D."/>
            <person name="Konstantinidis K.T."/>
            <person name="Eloe-Fadrosh E.A."/>
            <person name="Kyrpides N.C."/>
            <person name="Woyke T."/>
        </authorList>
    </citation>
    <scope>NUCLEOTIDE SEQUENCE</scope>
    <source>
        <strain evidence="3">GVMAG-S-1017244-22</strain>
    </source>
</reference>
<evidence type="ECO:0000313" key="3">
    <source>
        <dbReference type="EMBL" id="QHU34822.1"/>
    </source>
</evidence>
<protein>
    <recommendedName>
        <fullName evidence="2">Thioredoxin domain-containing protein</fullName>
    </recommendedName>
</protein>
<dbReference type="InterPro" id="IPR013766">
    <property type="entry name" value="Thioredoxin_domain"/>
</dbReference>
<accession>A0A6C0LZY5</accession>
<feature type="domain" description="Thioredoxin" evidence="2">
    <location>
        <begin position="42"/>
        <end position="132"/>
    </location>
</feature>
<dbReference type="EMBL" id="MN740580">
    <property type="protein sequence ID" value="QHU34822.1"/>
    <property type="molecule type" value="Genomic_DNA"/>
</dbReference>
<keyword evidence="1" id="KW-0812">Transmembrane</keyword>
<dbReference type="SUPFAM" id="SSF52833">
    <property type="entry name" value="Thioredoxin-like"/>
    <property type="match status" value="1"/>
</dbReference>
<name>A0A6C0LZY5_9ZZZZ</name>
<feature type="transmembrane region" description="Helical" evidence="1">
    <location>
        <begin position="12"/>
        <end position="32"/>
    </location>
</feature>
<organism evidence="3">
    <name type="scientific">viral metagenome</name>
    <dbReference type="NCBI Taxonomy" id="1070528"/>
    <lineage>
        <taxon>unclassified sequences</taxon>
        <taxon>metagenomes</taxon>
        <taxon>organismal metagenomes</taxon>
    </lineage>
</organism>
<evidence type="ECO:0000256" key="1">
    <source>
        <dbReference type="SAM" id="Phobius"/>
    </source>
</evidence>
<evidence type="ECO:0000259" key="2">
    <source>
        <dbReference type="Pfam" id="PF00085"/>
    </source>
</evidence>
<dbReference type="AlphaFoldDB" id="A0A6C0LZY5"/>